<evidence type="ECO:0000256" key="4">
    <source>
        <dbReference type="ARBA" id="ARBA00022475"/>
    </source>
</evidence>
<dbReference type="GO" id="GO:0005886">
    <property type="term" value="C:plasma membrane"/>
    <property type="evidence" value="ECO:0007669"/>
    <property type="project" value="UniProtKB-SubCell"/>
</dbReference>
<proteinExistence type="predicted"/>
<dbReference type="AlphaFoldDB" id="A0A0S6UCV5"/>
<dbReference type="InterPro" id="IPR050107">
    <property type="entry name" value="ABC_carbohydrate_import_ATPase"/>
</dbReference>
<evidence type="ECO:0000259" key="11">
    <source>
        <dbReference type="PROSITE" id="PS50893"/>
    </source>
</evidence>
<dbReference type="GO" id="GO:0015749">
    <property type="term" value="P:monosaccharide transmembrane transport"/>
    <property type="evidence" value="ECO:0007669"/>
    <property type="project" value="UniProtKB-ARBA"/>
</dbReference>
<reference evidence="12" key="1">
    <citation type="journal article" date="2014" name="Gene">
        <title>Genome-guided analysis of transformation efficiency and carbon dioxide assimilation by Moorella thermoacetica Y72.</title>
        <authorList>
            <person name="Tsukahara K."/>
            <person name="Kita A."/>
            <person name="Nakashimada Y."/>
            <person name="Hoshino T."/>
            <person name="Murakami K."/>
        </authorList>
    </citation>
    <scope>NUCLEOTIDE SEQUENCE [LARGE SCALE GENOMIC DNA]</scope>
    <source>
        <strain evidence="12">Y72</strain>
    </source>
</reference>
<protein>
    <submittedName>
        <fullName evidence="12">ABC-type sugar transport system, ATPase component</fullName>
    </submittedName>
</protein>
<keyword evidence="7" id="KW-0547">Nucleotide-binding</keyword>
<evidence type="ECO:0000313" key="12">
    <source>
        <dbReference type="EMBL" id="GAF25222.1"/>
    </source>
</evidence>
<comment type="subcellular location">
    <subcellularLocation>
        <location evidence="2">Cell inner membrane</location>
    </subcellularLocation>
    <subcellularLocation>
        <location evidence="1">Cell membrane</location>
        <topology evidence="1">Peripheral membrane protein</topology>
    </subcellularLocation>
</comment>
<evidence type="ECO:0000256" key="8">
    <source>
        <dbReference type="ARBA" id="ARBA00022840"/>
    </source>
</evidence>
<dbReference type="FunFam" id="3.40.50.300:FF:000127">
    <property type="entry name" value="Ribose import ATP-binding protein RbsA"/>
    <property type="match status" value="1"/>
</dbReference>
<gene>
    <name evidence="12" type="ORF">MTY_0552</name>
</gene>
<keyword evidence="3" id="KW-0813">Transport</keyword>
<evidence type="ECO:0000256" key="2">
    <source>
        <dbReference type="ARBA" id="ARBA00004533"/>
    </source>
</evidence>
<dbReference type="CDD" id="cd03216">
    <property type="entry name" value="ABC_Carb_Monos_I"/>
    <property type="match status" value="1"/>
</dbReference>
<dbReference type="GO" id="GO:0016887">
    <property type="term" value="F:ATP hydrolysis activity"/>
    <property type="evidence" value="ECO:0007669"/>
    <property type="project" value="InterPro"/>
</dbReference>
<keyword evidence="6" id="KW-0677">Repeat</keyword>
<dbReference type="RefSeq" id="WP_025773261.1">
    <property type="nucleotide sequence ID" value="NZ_DF238840.1"/>
</dbReference>
<dbReference type="InterPro" id="IPR003593">
    <property type="entry name" value="AAA+_ATPase"/>
</dbReference>
<evidence type="ECO:0000256" key="6">
    <source>
        <dbReference type="ARBA" id="ARBA00022737"/>
    </source>
</evidence>
<dbReference type="SUPFAM" id="SSF52540">
    <property type="entry name" value="P-loop containing nucleoside triphosphate hydrolases"/>
    <property type="match status" value="2"/>
</dbReference>
<dbReference type="FunFam" id="3.40.50.300:FF:000126">
    <property type="entry name" value="Galactose/methyl galactoside import ATP-binding protein MglA"/>
    <property type="match status" value="1"/>
</dbReference>
<dbReference type="PANTHER" id="PTHR43790:SF9">
    <property type="entry name" value="GALACTOFURANOSE TRANSPORTER ATP-BINDING PROTEIN YTFR"/>
    <property type="match status" value="1"/>
</dbReference>
<dbReference type="PROSITE" id="PS00211">
    <property type="entry name" value="ABC_TRANSPORTER_1"/>
    <property type="match status" value="1"/>
</dbReference>
<keyword evidence="5 12" id="KW-0762">Sugar transport</keyword>
<evidence type="ECO:0000256" key="7">
    <source>
        <dbReference type="ARBA" id="ARBA00022741"/>
    </source>
</evidence>
<dbReference type="InterPro" id="IPR027417">
    <property type="entry name" value="P-loop_NTPase"/>
</dbReference>
<dbReference type="Pfam" id="PF00005">
    <property type="entry name" value="ABC_tran"/>
    <property type="match status" value="2"/>
</dbReference>
<keyword evidence="4" id="KW-1003">Cell membrane</keyword>
<evidence type="ECO:0000256" key="10">
    <source>
        <dbReference type="ARBA" id="ARBA00023136"/>
    </source>
</evidence>
<keyword evidence="8" id="KW-0067">ATP-binding</keyword>
<name>A0A0S6UCV5_NEOTH</name>
<accession>A0A0S6UCV5</accession>
<evidence type="ECO:0000256" key="3">
    <source>
        <dbReference type="ARBA" id="ARBA00022448"/>
    </source>
</evidence>
<dbReference type="InterPro" id="IPR017871">
    <property type="entry name" value="ABC_transporter-like_CS"/>
</dbReference>
<evidence type="ECO:0000256" key="1">
    <source>
        <dbReference type="ARBA" id="ARBA00004202"/>
    </source>
</evidence>
<dbReference type="SMART" id="SM00382">
    <property type="entry name" value="AAA"/>
    <property type="match status" value="2"/>
</dbReference>
<dbReference type="PANTHER" id="PTHR43790">
    <property type="entry name" value="CARBOHYDRATE TRANSPORT ATP-BINDING PROTEIN MG119-RELATED"/>
    <property type="match status" value="1"/>
</dbReference>
<organism evidence="12">
    <name type="scientific">Moorella thermoacetica Y72</name>
    <dbReference type="NCBI Taxonomy" id="1325331"/>
    <lineage>
        <taxon>Bacteria</taxon>
        <taxon>Bacillati</taxon>
        <taxon>Bacillota</taxon>
        <taxon>Clostridia</taxon>
        <taxon>Neomoorellales</taxon>
        <taxon>Neomoorellaceae</taxon>
        <taxon>Neomoorella</taxon>
    </lineage>
</organism>
<dbReference type="CDD" id="cd03215">
    <property type="entry name" value="ABC_Carb_Monos_II"/>
    <property type="match status" value="1"/>
</dbReference>
<dbReference type="Proteomes" id="UP000063718">
    <property type="component" value="Unassembled WGS sequence"/>
</dbReference>
<evidence type="ECO:0000256" key="9">
    <source>
        <dbReference type="ARBA" id="ARBA00022967"/>
    </source>
</evidence>
<feature type="domain" description="ABC transporter" evidence="11">
    <location>
        <begin position="11"/>
        <end position="248"/>
    </location>
</feature>
<dbReference type="EMBL" id="DF238840">
    <property type="protein sequence ID" value="GAF25222.1"/>
    <property type="molecule type" value="Genomic_DNA"/>
</dbReference>
<keyword evidence="9" id="KW-1278">Translocase</keyword>
<dbReference type="GO" id="GO:0005524">
    <property type="term" value="F:ATP binding"/>
    <property type="evidence" value="ECO:0007669"/>
    <property type="project" value="UniProtKB-KW"/>
</dbReference>
<sequence>MDEKVDYMIRLKLQDITKKFPGVQALNRVSFDCLEGEVHALVGENGAGKSTLMKILSGVYRPDEGTILLEGQTVEFKCPRDAQVAGIAMIHQELSLAQGLTVAENIFMGHLPQKKLGFVNSSKINQKTIELLQQVGLQGVDPWEKINNLNASQRQLIEIAKALSLKAKILIMDEPTSSLSLIETQNLLNLVSKLKNQGITIIYISHRLEEVFAIADRITVLRDGSCIATVTPKSVIPADIVAMMVGRKTDEEKIYFSQPKDEILLEVKDLTKKGKFSNINFSLKKGEILGVAGLVGSGRSDLASALFGIESDVKGLITINGNKVVIRSPRDAIREGIAFVPEDRKLQALFLTMAVKDNIVIAAAEKNNKFGFINKREEETWSREYVERLSIRLHSIKQQIQYLSGGNQQKAIIARWLLCNPKILILDEPTRGIDVGAKQEIYQLIKSLAEKGVGVILISSELPEIMMLSNRILVMRQGRIVGELERSEATQEKVMLLATGQATHVA</sequence>
<dbReference type="PROSITE" id="PS50893">
    <property type="entry name" value="ABC_TRANSPORTER_2"/>
    <property type="match status" value="2"/>
</dbReference>
<dbReference type="InterPro" id="IPR003439">
    <property type="entry name" value="ABC_transporter-like_ATP-bd"/>
</dbReference>
<evidence type="ECO:0000256" key="5">
    <source>
        <dbReference type="ARBA" id="ARBA00022597"/>
    </source>
</evidence>
<feature type="domain" description="ABC transporter" evidence="11">
    <location>
        <begin position="249"/>
        <end position="502"/>
    </location>
</feature>
<dbReference type="Gene3D" id="3.40.50.300">
    <property type="entry name" value="P-loop containing nucleotide triphosphate hydrolases"/>
    <property type="match status" value="2"/>
</dbReference>
<keyword evidence="10" id="KW-0472">Membrane</keyword>